<name>U2KZY3_9BACT</name>
<evidence type="ECO:0000313" key="1">
    <source>
        <dbReference type="EMBL" id="ERJ97857.1"/>
    </source>
</evidence>
<dbReference type="EMBL" id="AWET01000051">
    <property type="protein sequence ID" value="ERJ97857.1"/>
    <property type="molecule type" value="Genomic_DNA"/>
</dbReference>
<dbReference type="Proteomes" id="UP000016600">
    <property type="component" value="Unassembled WGS sequence"/>
</dbReference>
<accession>U2KZY3</accession>
<dbReference type="PATRIC" id="fig|1081904.3.peg.2279"/>
<organism evidence="1 2">
    <name type="scientific">Hoylesella pleuritidis F0068</name>
    <dbReference type="NCBI Taxonomy" id="1081904"/>
    <lineage>
        <taxon>Bacteria</taxon>
        <taxon>Pseudomonadati</taxon>
        <taxon>Bacteroidota</taxon>
        <taxon>Bacteroidia</taxon>
        <taxon>Bacteroidales</taxon>
        <taxon>Prevotellaceae</taxon>
        <taxon>Hoylesella</taxon>
    </lineage>
</organism>
<proteinExistence type="predicted"/>
<evidence type="ECO:0000313" key="2">
    <source>
        <dbReference type="Proteomes" id="UP000016600"/>
    </source>
</evidence>
<keyword evidence="2" id="KW-1185">Reference proteome</keyword>
<gene>
    <name evidence="1" type="ORF">HMPREF1218_0783</name>
</gene>
<reference evidence="1 2" key="1">
    <citation type="submission" date="2013-08" db="EMBL/GenBank/DDBJ databases">
        <authorList>
            <person name="Durkin A.S."/>
            <person name="Haft D.R."/>
            <person name="McCorrison J."/>
            <person name="Torralba M."/>
            <person name="Gillis M."/>
            <person name="Haft D.H."/>
            <person name="Methe B."/>
            <person name="Sutton G."/>
            <person name="Nelson K.E."/>
        </authorList>
    </citation>
    <scope>NUCLEOTIDE SEQUENCE [LARGE SCALE GENOMIC DNA]</scope>
    <source>
        <strain evidence="1 2">F0068</strain>
    </source>
</reference>
<protein>
    <submittedName>
        <fullName evidence="1">Uncharacterized protein</fullName>
    </submittedName>
</protein>
<sequence>MQIIGYQINIFGRSNLWLMDVHLSIKRRAINGFLPRI</sequence>
<dbReference type="AlphaFoldDB" id="U2KZY3"/>
<comment type="caution">
    <text evidence="1">The sequence shown here is derived from an EMBL/GenBank/DDBJ whole genome shotgun (WGS) entry which is preliminary data.</text>
</comment>